<keyword evidence="6" id="KW-1185">Reference proteome</keyword>
<comment type="similarity">
    <text evidence="3">Belongs to the Nudix hydrolase family.</text>
</comment>
<evidence type="ECO:0000256" key="1">
    <source>
        <dbReference type="ARBA" id="ARBA00001946"/>
    </source>
</evidence>
<comment type="caution">
    <text evidence="5">The sequence shown here is derived from an EMBL/GenBank/DDBJ whole genome shotgun (WGS) entry which is preliminary data.</text>
</comment>
<dbReference type="Proteomes" id="UP000766336">
    <property type="component" value="Unassembled WGS sequence"/>
</dbReference>
<evidence type="ECO:0000256" key="2">
    <source>
        <dbReference type="ARBA" id="ARBA00022801"/>
    </source>
</evidence>
<dbReference type="PROSITE" id="PS00893">
    <property type="entry name" value="NUDIX_BOX"/>
    <property type="match status" value="1"/>
</dbReference>
<reference evidence="5 6" key="1">
    <citation type="submission" date="2021-05" db="EMBL/GenBank/DDBJ databases">
        <title>Roseococcus sp. XZZS9, whole genome shotgun sequencing project.</title>
        <authorList>
            <person name="Zhao G."/>
            <person name="Shen L."/>
        </authorList>
    </citation>
    <scope>NUCLEOTIDE SEQUENCE [LARGE SCALE GENOMIC DNA]</scope>
    <source>
        <strain evidence="5 6">XZZS9</strain>
    </source>
</reference>
<sequence>MSAEPILPRVGCGAAILVDGKLLLVRRRRDPEAGHWGLPGGKVDAFETVPEAVAREISEELGIRITPETLLCVVDQIDREGHQHWVAPVYLIEAYEGHARVMEPEALSDLGWFPLHALPAPLTEATRQAVRMLARRP</sequence>
<dbReference type="InterPro" id="IPR015797">
    <property type="entry name" value="NUDIX_hydrolase-like_dom_sf"/>
</dbReference>
<dbReference type="EMBL" id="JAHCDA010000002">
    <property type="protein sequence ID" value="MBS7811633.1"/>
    <property type="molecule type" value="Genomic_DNA"/>
</dbReference>
<organism evidence="5 6">
    <name type="scientific">Roseococcus pinisoli</name>
    <dbReference type="NCBI Taxonomy" id="2835040"/>
    <lineage>
        <taxon>Bacteria</taxon>
        <taxon>Pseudomonadati</taxon>
        <taxon>Pseudomonadota</taxon>
        <taxon>Alphaproteobacteria</taxon>
        <taxon>Acetobacterales</taxon>
        <taxon>Roseomonadaceae</taxon>
        <taxon>Roseococcus</taxon>
    </lineage>
</organism>
<protein>
    <submittedName>
        <fullName evidence="5">NUDIX domain-containing protein</fullName>
    </submittedName>
</protein>
<dbReference type="CDD" id="cd04679">
    <property type="entry name" value="NUDIX_MutT_Nudt1"/>
    <property type="match status" value="1"/>
</dbReference>
<evidence type="ECO:0000259" key="4">
    <source>
        <dbReference type="PROSITE" id="PS51462"/>
    </source>
</evidence>
<name>A0ABS5QDT5_9PROT</name>
<dbReference type="Gene3D" id="3.90.79.10">
    <property type="entry name" value="Nucleoside Triphosphate Pyrophosphohydrolase"/>
    <property type="match status" value="1"/>
</dbReference>
<dbReference type="InterPro" id="IPR020476">
    <property type="entry name" value="Nudix_hydrolase"/>
</dbReference>
<evidence type="ECO:0000313" key="6">
    <source>
        <dbReference type="Proteomes" id="UP000766336"/>
    </source>
</evidence>
<evidence type="ECO:0000313" key="5">
    <source>
        <dbReference type="EMBL" id="MBS7811633.1"/>
    </source>
</evidence>
<gene>
    <name evidence="5" type="ORF">KHU32_11855</name>
</gene>
<evidence type="ECO:0000256" key="3">
    <source>
        <dbReference type="RuleBase" id="RU003476"/>
    </source>
</evidence>
<dbReference type="SUPFAM" id="SSF55811">
    <property type="entry name" value="Nudix"/>
    <property type="match status" value="1"/>
</dbReference>
<dbReference type="Pfam" id="PF00293">
    <property type="entry name" value="NUDIX"/>
    <property type="match status" value="1"/>
</dbReference>
<dbReference type="RefSeq" id="WP_213670296.1">
    <property type="nucleotide sequence ID" value="NZ_JAHCDA010000002.1"/>
</dbReference>
<dbReference type="PANTHER" id="PTHR43046:SF14">
    <property type="entry name" value="MUTT_NUDIX FAMILY PROTEIN"/>
    <property type="match status" value="1"/>
</dbReference>
<proteinExistence type="inferred from homology"/>
<comment type="cofactor">
    <cofactor evidence="1">
        <name>Mg(2+)</name>
        <dbReference type="ChEBI" id="CHEBI:18420"/>
    </cofactor>
</comment>
<dbReference type="PANTHER" id="PTHR43046">
    <property type="entry name" value="GDP-MANNOSE MANNOSYL HYDROLASE"/>
    <property type="match status" value="1"/>
</dbReference>
<dbReference type="InterPro" id="IPR000086">
    <property type="entry name" value="NUDIX_hydrolase_dom"/>
</dbReference>
<dbReference type="PRINTS" id="PR00502">
    <property type="entry name" value="NUDIXFAMILY"/>
</dbReference>
<keyword evidence="2 3" id="KW-0378">Hydrolase</keyword>
<dbReference type="InterPro" id="IPR020084">
    <property type="entry name" value="NUDIX_hydrolase_CS"/>
</dbReference>
<accession>A0ABS5QDT5</accession>
<dbReference type="PROSITE" id="PS51462">
    <property type="entry name" value="NUDIX"/>
    <property type="match status" value="1"/>
</dbReference>
<feature type="domain" description="Nudix hydrolase" evidence="4">
    <location>
        <begin position="7"/>
        <end position="136"/>
    </location>
</feature>